<dbReference type="EC" id="2.7.4.9" evidence="2"/>
<keyword evidence="5" id="KW-0547">Nucleotide-binding</keyword>
<dbReference type="GO" id="GO:0004798">
    <property type="term" value="F:dTMP kinase activity"/>
    <property type="evidence" value="ECO:0007669"/>
    <property type="project" value="UniProtKB-EC"/>
</dbReference>
<evidence type="ECO:0000313" key="11">
    <source>
        <dbReference type="EMBL" id="EQD68474.1"/>
    </source>
</evidence>
<keyword evidence="6 11" id="KW-0418">Kinase</keyword>
<evidence type="ECO:0000256" key="5">
    <source>
        <dbReference type="ARBA" id="ARBA00022741"/>
    </source>
</evidence>
<dbReference type="Pfam" id="PF02223">
    <property type="entry name" value="Thymidylate_kin"/>
    <property type="match status" value="1"/>
</dbReference>
<evidence type="ECO:0000259" key="10">
    <source>
        <dbReference type="Pfam" id="PF02223"/>
    </source>
</evidence>
<evidence type="ECO:0000256" key="2">
    <source>
        <dbReference type="ARBA" id="ARBA00012980"/>
    </source>
</evidence>
<evidence type="ECO:0000256" key="1">
    <source>
        <dbReference type="ARBA" id="ARBA00009776"/>
    </source>
</evidence>
<name>T1CL15_9ZZZZ</name>
<keyword evidence="3" id="KW-0808">Transferase</keyword>
<dbReference type="NCBIfam" id="TIGR00041">
    <property type="entry name" value="DTMP_kinase"/>
    <property type="match status" value="1"/>
</dbReference>
<evidence type="ECO:0000256" key="8">
    <source>
        <dbReference type="ARBA" id="ARBA00048743"/>
    </source>
</evidence>
<dbReference type="InterPro" id="IPR039430">
    <property type="entry name" value="Thymidylate_kin-like_dom"/>
</dbReference>
<sequence length="175" mass="19414">MFIAFEGIDGAGKSTQARILYDALRQKNKVFLTKEPSEGIIGRSIKELLHRNDLSPLAMQMLFSADREEHVSKVIMPKINEGYHVISDRYVMSTLAYGIAAGIDKKRLDGICIGMPEPTMTFVLDISADKAYERLKGRGGEVHGVREPRIFGQGEGSIPGTSKGKAQLHGHRFQR</sequence>
<dbReference type="GO" id="GO:0006233">
    <property type="term" value="P:dTDP biosynthetic process"/>
    <property type="evidence" value="ECO:0007669"/>
    <property type="project" value="InterPro"/>
</dbReference>
<evidence type="ECO:0000256" key="3">
    <source>
        <dbReference type="ARBA" id="ARBA00022679"/>
    </source>
</evidence>
<reference evidence="11" key="1">
    <citation type="submission" date="2013-08" db="EMBL/GenBank/DDBJ databases">
        <authorList>
            <person name="Mendez C."/>
            <person name="Richter M."/>
            <person name="Ferrer M."/>
            <person name="Sanchez J."/>
        </authorList>
    </citation>
    <scope>NUCLEOTIDE SEQUENCE</scope>
</reference>
<evidence type="ECO:0000256" key="7">
    <source>
        <dbReference type="ARBA" id="ARBA00022840"/>
    </source>
</evidence>
<keyword evidence="7" id="KW-0067">ATP-binding</keyword>
<comment type="caution">
    <text evidence="11">The sequence shown here is derived from an EMBL/GenBank/DDBJ whole genome shotgun (WGS) entry which is preliminary data.</text>
</comment>
<dbReference type="GO" id="GO:0006227">
    <property type="term" value="P:dUDP biosynthetic process"/>
    <property type="evidence" value="ECO:0007669"/>
    <property type="project" value="TreeGrafter"/>
</dbReference>
<dbReference type="PANTHER" id="PTHR10344">
    <property type="entry name" value="THYMIDYLATE KINASE"/>
    <property type="match status" value="1"/>
</dbReference>
<feature type="compositionally biased region" description="Basic residues" evidence="9">
    <location>
        <begin position="166"/>
        <end position="175"/>
    </location>
</feature>
<dbReference type="PANTHER" id="PTHR10344:SF4">
    <property type="entry name" value="UMP-CMP KINASE 2, MITOCHONDRIAL"/>
    <property type="match status" value="1"/>
</dbReference>
<comment type="similarity">
    <text evidence="1">Belongs to the thymidylate kinase family.</text>
</comment>
<reference evidence="11" key="2">
    <citation type="journal article" date="2014" name="ISME J.">
        <title>Microbial stratification in low pH oxic and suboxic macroscopic growths along an acid mine drainage.</title>
        <authorList>
            <person name="Mendez-Garcia C."/>
            <person name="Mesa V."/>
            <person name="Sprenger R.R."/>
            <person name="Richter M."/>
            <person name="Diez M.S."/>
            <person name="Solano J."/>
            <person name="Bargiela R."/>
            <person name="Golyshina O.V."/>
            <person name="Manteca A."/>
            <person name="Ramos J.L."/>
            <person name="Gallego J.R."/>
            <person name="Llorente I."/>
            <person name="Martins Dos Santos V.A."/>
            <person name="Jensen O.N."/>
            <person name="Pelaez A.I."/>
            <person name="Sanchez J."/>
            <person name="Ferrer M."/>
        </authorList>
    </citation>
    <scope>NUCLEOTIDE SEQUENCE</scope>
</reference>
<feature type="domain" description="Thymidylate kinase-like" evidence="10">
    <location>
        <begin position="5"/>
        <end position="141"/>
    </location>
</feature>
<evidence type="ECO:0000256" key="6">
    <source>
        <dbReference type="ARBA" id="ARBA00022777"/>
    </source>
</evidence>
<dbReference type="GO" id="GO:0005737">
    <property type="term" value="C:cytoplasm"/>
    <property type="evidence" value="ECO:0007669"/>
    <property type="project" value="TreeGrafter"/>
</dbReference>
<dbReference type="CDD" id="cd01672">
    <property type="entry name" value="TMPK"/>
    <property type="match status" value="1"/>
</dbReference>
<dbReference type="EMBL" id="AUZZ01000329">
    <property type="protein sequence ID" value="EQD68474.1"/>
    <property type="molecule type" value="Genomic_DNA"/>
</dbReference>
<evidence type="ECO:0000256" key="9">
    <source>
        <dbReference type="SAM" id="MobiDB-lite"/>
    </source>
</evidence>
<keyword evidence="4" id="KW-0545">Nucleotide biosynthesis</keyword>
<dbReference type="GO" id="GO:0006235">
    <property type="term" value="P:dTTP biosynthetic process"/>
    <property type="evidence" value="ECO:0007669"/>
    <property type="project" value="TreeGrafter"/>
</dbReference>
<protein>
    <recommendedName>
        <fullName evidence="2">dTMP kinase</fullName>
        <ecNumber evidence="2">2.7.4.9</ecNumber>
    </recommendedName>
</protein>
<dbReference type="AlphaFoldDB" id="T1CL15"/>
<dbReference type="SUPFAM" id="SSF52540">
    <property type="entry name" value="P-loop containing nucleoside triphosphate hydrolases"/>
    <property type="match status" value="1"/>
</dbReference>
<proteinExistence type="inferred from homology"/>
<accession>T1CL15</accession>
<dbReference type="InterPro" id="IPR018094">
    <property type="entry name" value="Thymidylate_kinase"/>
</dbReference>
<gene>
    <name evidence="11" type="ORF">B2A_00422</name>
</gene>
<dbReference type="InterPro" id="IPR027417">
    <property type="entry name" value="P-loop_NTPase"/>
</dbReference>
<dbReference type="GO" id="GO:0005524">
    <property type="term" value="F:ATP binding"/>
    <property type="evidence" value="ECO:0007669"/>
    <property type="project" value="UniProtKB-KW"/>
</dbReference>
<feature type="region of interest" description="Disordered" evidence="9">
    <location>
        <begin position="150"/>
        <end position="175"/>
    </location>
</feature>
<comment type="catalytic activity">
    <reaction evidence="8">
        <text>dTMP + ATP = dTDP + ADP</text>
        <dbReference type="Rhea" id="RHEA:13517"/>
        <dbReference type="ChEBI" id="CHEBI:30616"/>
        <dbReference type="ChEBI" id="CHEBI:58369"/>
        <dbReference type="ChEBI" id="CHEBI:63528"/>
        <dbReference type="ChEBI" id="CHEBI:456216"/>
        <dbReference type="EC" id="2.7.4.9"/>
    </reaction>
</comment>
<dbReference type="HAMAP" id="MF_00165">
    <property type="entry name" value="Thymidylate_kinase"/>
    <property type="match status" value="1"/>
</dbReference>
<dbReference type="Gene3D" id="3.40.50.300">
    <property type="entry name" value="P-loop containing nucleotide triphosphate hydrolases"/>
    <property type="match status" value="1"/>
</dbReference>
<organism evidence="11">
    <name type="scientific">mine drainage metagenome</name>
    <dbReference type="NCBI Taxonomy" id="410659"/>
    <lineage>
        <taxon>unclassified sequences</taxon>
        <taxon>metagenomes</taxon>
        <taxon>ecological metagenomes</taxon>
    </lineage>
</organism>
<evidence type="ECO:0000256" key="4">
    <source>
        <dbReference type="ARBA" id="ARBA00022727"/>
    </source>
</evidence>